<reference evidence="2 3" key="1">
    <citation type="journal article" date="2003" name="Int. J. Syst. Evol. Microbiol.">
        <title>Halobacillus salinus sp. nov., isolated from a salt lake on the coast of the East Sea in Korea.</title>
        <authorList>
            <person name="Yoon J.H."/>
            <person name="Kang K.H."/>
            <person name="Park Y.H."/>
        </authorList>
    </citation>
    <scope>NUCLEOTIDE SEQUENCE [LARGE SCALE GENOMIC DNA]</scope>
    <source>
        <strain evidence="2 3">HSL-3</strain>
    </source>
</reference>
<dbReference type="STRING" id="192814.GCA_900166575_00549"/>
<evidence type="ECO:0000313" key="3">
    <source>
        <dbReference type="Proteomes" id="UP000297982"/>
    </source>
</evidence>
<dbReference type="EMBL" id="SRJC01000001">
    <property type="protein sequence ID" value="TGB03669.1"/>
    <property type="molecule type" value="Genomic_DNA"/>
</dbReference>
<evidence type="ECO:0000313" key="2">
    <source>
        <dbReference type="EMBL" id="TGB03669.1"/>
    </source>
</evidence>
<name>A0A4Z0H111_9BACI</name>
<accession>A0A4Z0H111</accession>
<sequence length="181" mass="20456">MPIINGNRLVLYFLLLSMTIIISACAHAPDKPDFETYEGHSLKIAVVGEAPDVAEEQVEFREVPFEELPNIDSNSYDAVFITEENLTEASESQYADLYSDSPIPFFFIGAKSHIPFTAEDAVYDDSWRWEPGNSYAVGIKRNQEDGSSKNWGFGLSNEEKTNEHIADVYSRIFKIIEETET</sequence>
<evidence type="ECO:0000256" key="1">
    <source>
        <dbReference type="SAM" id="SignalP"/>
    </source>
</evidence>
<keyword evidence="3" id="KW-1185">Reference proteome</keyword>
<organism evidence="2 3">
    <name type="scientific">Halobacillus salinus</name>
    <dbReference type="NCBI Taxonomy" id="192814"/>
    <lineage>
        <taxon>Bacteria</taxon>
        <taxon>Bacillati</taxon>
        <taxon>Bacillota</taxon>
        <taxon>Bacilli</taxon>
        <taxon>Bacillales</taxon>
        <taxon>Bacillaceae</taxon>
        <taxon>Halobacillus</taxon>
    </lineage>
</organism>
<gene>
    <name evidence="2" type="ORF">E4663_01300</name>
</gene>
<dbReference type="AlphaFoldDB" id="A0A4Z0H111"/>
<feature type="signal peptide" evidence="1">
    <location>
        <begin position="1"/>
        <end position="28"/>
    </location>
</feature>
<proteinExistence type="predicted"/>
<dbReference type="RefSeq" id="WP_135326391.1">
    <property type="nucleotide sequence ID" value="NZ_SRJC01000001.1"/>
</dbReference>
<keyword evidence="1" id="KW-0732">Signal</keyword>
<protein>
    <recommendedName>
        <fullName evidence="4">Lipoprotein</fullName>
    </recommendedName>
</protein>
<comment type="caution">
    <text evidence="2">The sequence shown here is derived from an EMBL/GenBank/DDBJ whole genome shotgun (WGS) entry which is preliminary data.</text>
</comment>
<dbReference type="Proteomes" id="UP000297982">
    <property type="component" value="Unassembled WGS sequence"/>
</dbReference>
<evidence type="ECO:0008006" key="4">
    <source>
        <dbReference type="Google" id="ProtNLM"/>
    </source>
</evidence>
<feature type="chain" id="PRO_5038338621" description="Lipoprotein" evidence="1">
    <location>
        <begin position="29"/>
        <end position="181"/>
    </location>
</feature>